<dbReference type="EMBL" id="JAEVLS010000002">
    <property type="protein sequence ID" value="MBM0104821.1"/>
    <property type="molecule type" value="Genomic_DNA"/>
</dbReference>
<accession>A0ABS1WV26</accession>
<evidence type="ECO:0000313" key="4">
    <source>
        <dbReference type="EMBL" id="MBM0104821.1"/>
    </source>
</evidence>
<reference evidence="4 5" key="1">
    <citation type="journal article" date="2021" name="Int. J. Syst. Evol. Microbiol.">
        <title>Steroidobacter gossypii sp. nov., isolated from soil of cotton cropping field.</title>
        <authorList>
            <person name="Huang R."/>
            <person name="Yang S."/>
            <person name="Zhen C."/>
            <person name="Liu W."/>
        </authorList>
    </citation>
    <scope>NUCLEOTIDE SEQUENCE [LARGE SCALE GENOMIC DNA]</scope>
    <source>
        <strain evidence="4 5">S1-65</strain>
    </source>
</reference>
<proteinExistence type="predicted"/>
<feature type="compositionally biased region" description="Basic and acidic residues" evidence="1">
    <location>
        <begin position="1"/>
        <end position="15"/>
    </location>
</feature>
<dbReference type="InterPro" id="IPR032466">
    <property type="entry name" value="Metal_Hydrolase"/>
</dbReference>
<dbReference type="PANTHER" id="PTHR42889">
    <property type="entry name" value="BLR3681 PROTEIN"/>
    <property type="match status" value="1"/>
</dbReference>
<sequence>MQDRRSSGRDADPHGQRLPIKLDSTSNGEFLPVPLSDSLRAANALASQWAESFARKVNRSRRSFLVSTCGAASTLLAFNAAHARDRRPGGFFEISKEAPLEPQLAAAELGKQEFIFDVQGHFVNPDGAWLRTVPEGAKPLSDFPKASCELSQAAGERSYLKCLGADEFIKDVFLDSDTDIMVLSFVPSTREGEPLTIEEAFATRDIVEKMQGTKRLMIHGRVNPNQPGDVEDMERLAKLGVVAFKTYTQWGPDGKGFWMTDDAGIRFVEKARQVGVRNICIHKGLPFGQRSYEHSTCRDIGPIAKRFPDVNFLIYHSGYVVGQEEGVYDPKRTDGIDALVTSLLSAGVKPNSNVYAELGSTWRFLSMRDPTSAAHALGKLFKYVGEDNVLWGTDSIWYGSPQDQIQAFRTFQIAEQLREAHGYPTMTPELRAKVFGLNAAKPYNLSPADILEQTKGDAVARSRLAYSEAPNPSFATHGPRTRREFLNLRQWQGSAP</sequence>
<dbReference type="InterPro" id="IPR006680">
    <property type="entry name" value="Amidohydro-rel"/>
</dbReference>
<dbReference type="PANTHER" id="PTHR42889:SF1">
    <property type="entry name" value="BLR3681 PROTEIN"/>
    <property type="match status" value="1"/>
</dbReference>
<dbReference type="RefSeq" id="WP_203166891.1">
    <property type="nucleotide sequence ID" value="NZ_JAEVLS010000002.1"/>
</dbReference>
<keyword evidence="5" id="KW-1185">Reference proteome</keyword>
<protein>
    <submittedName>
        <fullName evidence="4">Amidohydrolase</fullName>
    </submittedName>
</protein>
<feature type="region of interest" description="Disordered" evidence="1">
    <location>
        <begin position="1"/>
        <end position="25"/>
    </location>
</feature>
<evidence type="ECO:0000256" key="2">
    <source>
        <dbReference type="SAM" id="Phobius"/>
    </source>
</evidence>
<dbReference type="Pfam" id="PF04909">
    <property type="entry name" value="Amidohydro_2"/>
    <property type="match status" value="1"/>
</dbReference>
<dbReference type="SUPFAM" id="SSF51556">
    <property type="entry name" value="Metallo-dependent hydrolases"/>
    <property type="match status" value="1"/>
</dbReference>
<evidence type="ECO:0000256" key="1">
    <source>
        <dbReference type="SAM" id="MobiDB-lite"/>
    </source>
</evidence>
<evidence type="ECO:0000313" key="5">
    <source>
        <dbReference type="Proteomes" id="UP000661077"/>
    </source>
</evidence>
<keyword evidence="2" id="KW-0812">Transmembrane</keyword>
<comment type="caution">
    <text evidence="4">The sequence shown here is derived from an EMBL/GenBank/DDBJ whole genome shotgun (WGS) entry which is preliminary data.</text>
</comment>
<keyword evidence="2" id="KW-1133">Transmembrane helix</keyword>
<dbReference type="Proteomes" id="UP000661077">
    <property type="component" value="Unassembled WGS sequence"/>
</dbReference>
<keyword evidence="2" id="KW-0472">Membrane</keyword>
<organism evidence="4 5">
    <name type="scientific">Steroidobacter gossypii</name>
    <dbReference type="NCBI Taxonomy" id="2805490"/>
    <lineage>
        <taxon>Bacteria</taxon>
        <taxon>Pseudomonadati</taxon>
        <taxon>Pseudomonadota</taxon>
        <taxon>Gammaproteobacteria</taxon>
        <taxon>Steroidobacterales</taxon>
        <taxon>Steroidobacteraceae</taxon>
        <taxon>Steroidobacter</taxon>
    </lineage>
</organism>
<evidence type="ECO:0000259" key="3">
    <source>
        <dbReference type="Pfam" id="PF04909"/>
    </source>
</evidence>
<name>A0ABS1WV26_9GAMM</name>
<feature type="transmembrane region" description="Helical" evidence="2">
    <location>
        <begin position="64"/>
        <end position="81"/>
    </location>
</feature>
<gene>
    <name evidence="4" type="ORF">JM946_08680</name>
</gene>
<feature type="domain" description="Amidohydrolase-related" evidence="3">
    <location>
        <begin position="172"/>
        <end position="445"/>
    </location>
</feature>
<dbReference type="Gene3D" id="3.20.20.140">
    <property type="entry name" value="Metal-dependent hydrolases"/>
    <property type="match status" value="1"/>
</dbReference>